<comment type="caution">
    <text evidence="2">The sequence shown here is derived from an EMBL/GenBank/DDBJ whole genome shotgun (WGS) entry which is preliminary data.</text>
</comment>
<gene>
    <name evidence="2" type="ORF">GCM10010978_11370</name>
</gene>
<organism evidence="2 3">
    <name type="scientific">Compostibacillus humi</name>
    <dbReference type="NCBI Taxonomy" id="1245525"/>
    <lineage>
        <taxon>Bacteria</taxon>
        <taxon>Bacillati</taxon>
        <taxon>Bacillota</taxon>
        <taxon>Bacilli</taxon>
        <taxon>Bacillales</taxon>
        <taxon>Bacillaceae</taxon>
        <taxon>Compostibacillus</taxon>
    </lineage>
</organism>
<dbReference type="Proteomes" id="UP000602050">
    <property type="component" value="Unassembled WGS sequence"/>
</dbReference>
<dbReference type="Gene3D" id="2.30.30.240">
    <property type="entry name" value="PRC-barrel domain"/>
    <property type="match status" value="1"/>
</dbReference>
<reference evidence="2" key="2">
    <citation type="submission" date="2020-09" db="EMBL/GenBank/DDBJ databases">
        <authorList>
            <person name="Sun Q."/>
            <person name="Zhou Y."/>
        </authorList>
    </citation>
    <scope>NUCLEOTIDE SEQUENCE</scope>
    <source>
        <strain evidence="2">CGMCC 1.12360</strain>
    </source>
</reference>
<protein>
    <recommendedName>
        <fullName evidence="1">PRC-barrel domain-containing protein</fullName>
    </recommendedName>
</protein>
<accession>A0A8J2ZSA7</accession>
<reference evidence="2" key="1">
    <citation type="journal article" date="2014" name="Int. J. Syst. Evol. Microbiol.">
        <title>Complete genome sequence of Corynebacterium casei LMG S-19264T (=DSM 44701T), isolated from a smear-ripened cheese.</title>
        <authorList>
            <consortium name="US DOE Joint Genome Institute (JGI-PGF)"/>
            <person name="Walter F."/>
            <person name="Albersmeier A."/>
            <person name="Kalinowski J."/>
            <person name="Ruckert C."/>
        </authorList>
    </citation>
    <scope>NUCLEOTIDE SEQUENCE</scope>
    <source>
        <strain evidence="2">CGMCC 1.12360</strain>
    </source>
</reference>
<dbReference type="PANTHER" id="PTHR40061">
    <property type="entry name" value="SPORULATION PROTEIN YLMC-RELATED"/>
    <property type="match status" value="1"/>
</dbReference>
<evidence type="ECO:0000313" key="2">
    <source>
        <dbReference type="EMBL" id="GGH73457.1"/>
    </source>
</evidence>
<proteinExistence type="predicted"/>
<dbReference type="Pfam" id="PF05239">
    <property type="entry name" value="PRC"/>
    <property type="match status" value="1"/>
</dbReference>
<name>A0A8J2ZSA7_9BACI</name>
<dbReference type="InterPro" id="IPR014238">
    <property type="entry name" value="Spore_YlmC/YmxH"/>
</dbReference>
<dbReference type="EMBL" id="BMEV01000015">
    <property type="protein sequence ID" value="GGH73457.1"/>
    <property type="molecule type" value="Genomic_DNA"/>
</dbReference>
<dbReference type="InterPro" id="IPR011033">
    <property type="entry name" value="PRC_barrel-like_sf"/>
</dbReference>
<evidence type="ECO:0000259" key="1">
    <source>
        <dbReference type="Pfam" id="PF05239"/>
    </source>
</evidence>
<dbReference type="NCBIfam" id="TIGR02888">
    <property type="entry name" value="spore_YlmC_YmxH"/>
    <property type="match status" value="1"/>
</dbReference>
<evidence type="ECO:0000313" key="3">
    <source>
        <dbReference type="Proteomes" id="UP000602050"/>
    </source>
</evidence>
<keyword evidence="3" id="KW-1185">Reference proteome</keyword>
<feature type="domain" description="PRC-barrel" evidence="1">
    <location>
        <begin position="2"/>
        <end position="75"/>
    </location>
</feature>
<dbReference type="PANTHER" id="PTHR40061:SF1">
    <property type="entry name" value="SPORULATION PROTEIN YLMC-RELATED"/>
    <property type="match status" value="1"/>
</dbReference>
<dbReference type="InterPro" id="IPR027275">
    <property type="entry name" value="PRC-brl_dom"/>
</dbReference>
<dbReference type="AlphaFoldDB" id="A0A8J2ZSA7"/>
<dbReference type="SUPFAM" id="SSF50346">
    <property type="entry name" value="PRC-barrel domain"/>
    <property type="match status" value="1"/>
</dbReference>
<dbReference type="RefSeq" id="WP_188391416.1">
    <property type="nucleotide sequence ID" value="NZ_BMEV01000015.1"/>
</dbReference>
<sequence>MVRLSELQLKEVIIVDDGRRLGQIYDLEINPNTGKIEGIILLAREKKGSFFGKSEEIIIPWEHIVRIGSDVILVRHQQGPLLLTKQ</sequence>